<protein>
    <recommendedName>
        <fullName evidence="1">Peptidase C-terminal archaeal/bacterial domain-containing protein</fullName>
    </recommendedName>
</protein>
<dbReference type="Proteomes" id="UP000092382">
    <property type="component" value="Unassembled WGS sequence"/>
</dbReference>
<evidence type="ECO:0000313" key="3">
    <source>
        <dbReference type="Proteomes" id="UP000092382"/>
    </source>
</evidence>
<dbReference type="AlphaFoldDB" id="A0A1B7VFT9"/>
<comment type="caution">
    <text evidence="2">The sequence shown here is derived from an EMBL/GenBank/DDBJ whole genome shotgun (WGS) entry which is preliminary data.</text>
</comment>
<evidence type="ECO:0000259" key="1">
    <source>
        <dbReference type="Pfam" id="PF04151"/>
    </source>
</evidence>
<proteinExistence type="predicted"/>
<gene>
    <name evidence="2" type="ORF">AN481_19620</name>
</gene>
<dbReference type="PATRIC" id="fig|1710894.3.peg.3345"/>
<feature type="non-terminal residue" evidence="2">
    <location>
        <position position="180"/>
    </location>
</feature>
<evidence type="ECO:0000313" key="2">
    <source>
        <dbReference type="EMBL" id="OBQ15628.1"/>
    </source>
</evidence>
<organism evidence="2 3">
    <name type="scientific">Aphanizomenon flos-aquae LD13</name>
    <dbReference type="NCBI Taxonomy" id="1710894"/>
    <lineage>
        <taxon>Bacteria</taxon>
        <taxon>Bacillati</taxon>
        <taxon>Cyanobacteriota</taxon>
        <taxon>Cyanophyceae</taxon>
        <taxon>Nostocales</taxon>
        <taxon>Aphanizomenonaceae</taxon>
        <taxon>Aphanizomenon</taxon>
    </lineage>
</organism>
<dbReference type="Gene3D" id="2.60.120.380">
    <property type="match status" value="1"/>
</dbReference>
<feature type="domain" description="Peptidase C-terminal archaeal/bacterial" evidence="1">
    <location>
        <begin position="78"/>
        <end position="141"/>
    </location>
</feature>
<reference evidence="2 3" key="1">
    <citation type="submission" date="2015-09" db="EMBL/GenBank/DDBJ databases">
        <title>Whole genome shotgun sequence assembly of Aphanizomenon flos-aquae UKL13.</title>
        <authorList>
            <person name="Driscoll C."/>
        </authorList>
    </citation>
    <scope>NUCLEOTIDE SEQUENCE [LARGE SCALE GENOMIC DNA]</scope>
    <source>
        <strain evidence="2">MDT13</strain>
    </source>
</reference>
<dbReference type="EMBL" id="LJOY01000183">
    <property type="protein sequence ID" value="OBQ15628.1"/>
    <property type="molecule type" value="Genomic_DNA"/>
</dbReference>
<dbReference type="Pfam" id="PF04151">
    <property type="entry name" value="PPC"/>
    <property type="match status" value="1"/>
</dbReference>
<sequence length="180" mass="18772">MFDSEKSFDSSLSGLGNFSTYLDKDPLSSSPTVSSLQQLPSLNTPVDNAGNTLATARAVGTLTATQSFSDWVGSVDTNDYYKFNVGTQSNFSLSLTGLSADADVELLNSSGIRIAISQNCGTTSESITRQLSAGTYYARVYPYSGDTTYGLSLNATAVAPVDNAGNTLATARNVGTLTAT</sequence>
<dbReference type="SUPFAM" id="SSF89260">
    <property type="entry name" value="Collagen-binding domain"/>
    <property type="match status" value="1"/>
</dbReference>
<name>A0A1B7VFT9_APHFL</name>
<dbReference type="InterPro" id="IPR007280">
    <property type="entry name" value="Peptidase_C_arc/bac"/>
</dbReference>
<accession>A0A1B7VFT9</accession>